<reference evidence="2" key="1">
    <citation type="submission" date="2021-01" db="EMBL/GenBank/DDBJ databases">
        <title>Adiantum capillus-veneris genome.</title>
        <authorList>
            <person name="Fang Y."/>
            <person name="Liao Q."/>
        </authorList>
    </citation>
    <scope>NUCLEOTIDE SEQUENCE</scope>
    <source>
        <strain evidence="2">H3</strain>
        <tissue evidence="2">Leaf</tissue>
    </source>
</reference>
<dbReference type="Proteomes" id="UP000886520">
    <property type="component" value="Chromosome 6"/>
</dbReference>
<feature type="transmembrane region" description="Helical" evidence="1">
    <location>
        <begin position="323"/>
        <end position="344"/>
    </location>
</feature>
<evidence type="ECO:0000313" key="3">
    <source>
        <dbReference type="Proteomes" id="UP000886520"/>
    </source>
</evidence>
<feature type="transmembrane region" description="Helical" evidence="1">
    <location>
        <begin position="185"/>
        <end position="204"/>
    </location>
</feature>
<gene>
    <name evidence="2" type="ORF">GOP47_0006058</name>
</gene>
<dbReference type="AlphaFoldDB" id="A0A9D4V3P5"/>
<feature type="transmembrane region" description="Helical" evidence="1">
    <location>
        <begin position="290"/>
        <end position="311"/>
    </location>
</feature>
<feature type="transmembrane region" description="Helical" evidence="1">
    <location>
        <begin position="417"/>
        <end position="440"/>
    </location>
</feature>
<evidence type="ECO:0000313" key="2">
    <source>
        <dbReference type="EMBL" id="KAI5078387.1"/>
    </source>
</evidence>
<organism evidence="2 3">
    <name type="scientific">Adiantum capillus-veneris</name>
    <name type="common">Maidenhair fern</name>
    <dbReference type="NCBI Taxonomy" id="13818"/>
    <lineage>
        <taxon>Eukaryota</taxon>
        <taxon>Viridiplantae</taxon>
        <taxon>Streptophyta</taxon>
        <taxon>Embryophyta</taxon>
        <taxon>Tracheophyta</taxon>
        <taxon>Polypodiopsida</taxon>
        <taxon>Polypodiidae</taxon>
        <taxon>Polypodiales</taxon>
        <taxon>Pteridineae</taxon>
        <taxon>Pteridaceae</taxon>
        <taxon>Vittarioideae</taxon>
        <taxon>Adiantum</taxon>
    </lineage>
</organism>
<protein>
    <recommendedName>
        <fullName evidence="4">DUF819 domain-containing protein</fullName>
    </recommendedName>
</protein>
<dbReference type="EMBL" id="JABFUD020000006">
    <property type="protein sequence ID" value="KAI5078387.1"/>
    <property type="molecule type" value="Genomic_DNA"/>
</dbReference>
<comment type="caution">
    <text evidence="2">The sequence shown here is derived from an EMBL/GenBank/DDBJ whole genome shotgun (WGS) entry which is preliminary data.</text>
</comment>
<feature type="transmembrane region" description="Helical" evidence="1">
    <location>
        <begin position="153"/>
        <end position="173"/>
    </location>
</feature>
<keyword evidence="1" id="KW-0812">Transmembrane</keyword>
<dbReference type="InterPro" id="IPR008537">
    <property type="entry name" value="DUF819"/>
</dbReference>
<feature type="transmembrane region" description="Helical" evidence="1">
    <location>
        <begin position="97"/>
        <end position="116"/>
    </location>
</feature>
<keyword evidence="3" id="KW-1185">Reference proteome</keyword>
<dbReference type="PANTHER" id="PTHR34289">
    <property type="entry name" value="PROTEIN, PUTATIVE (DUF819)-RELATED"/>
    <property type="match status" value="1"/>
</dbReference>
<accession>A0A9D4V3P5</accession>
<keyword evidence="1" id="KW-0472">Membrane</keyword>
<dbReference type="Pfam" id="PF05684">
    <property type="entry name" value="DUF819"/>
    <property type="match status" value="1"/>
</dbReference>
<feature type="transmembrane region" description="Helical" evidence="1">
    <location>
        <begin position="216"/>
        <end position="238"/>
    </location>
</feature>
<keyword evidence="1" id="KW-1133">Transmembrane helix</keyword>
<dbReference type="PANTHER" id="PTHR34289:SF8">
    <property type="entry name" value="DUF819 DOMAIN-CONTAINING PROTEIN"/>
    <property type="match status" value="1"/>
</dbReference>
<evidence type="ECO:0000256" key="1">
    <source>
        <dbReference type="SAM" id="Phobius"/>
    </source>
</evidence>
<name>A0A9D4V3P5_ADICA</name>
<proteinExistence type="predicted"/>
<feature type="transmembrane region" description="Helical" evidence="1">
    <location>
        <begin position="356"/>
        <end position="377"/>
    </location>
</feature>
<evidence type="ECO:0008006" key="4">
    <source>
        <dbReference type="Google" id="ProtNLM"/>
    </source>
</evidence>
<sequence length="444" mass="45510">MAARPFLSNCSLPLCISSPNLLPHPRATLRCKHGVRRPRLCNGLLSIGLQLLPSSRAPQLTMALISPDSSNALFCLMASCAAFGQVMEAKTQWGSKLSAPLVALLFGMALAGAGVVPSMSSSYDFVSSSIMPMAVSLCLLETDVQSILGDAGVTLRAFWYGALGTIIGTVLSFKIVGHALGPDGWKIASSLCASYIGGTINYVATAQALGLTSSSTLAAGMAADNLAMAAYFALIMSIPDAKDKATLGRNDGVLSNNSTPPTVESISTSLAAAATACTLGRAFAGLLPSSFTGCGLAITALIASCFSIAAAQVYKNVPAHTPVFAGSQILGGGLMLLYFSVVGASAGLRDAFLGGWPLLVFIVLLISVHLGIILLLGRWSKLPIPVVLVASNANIGGPTTAAAMASCRGWNSLVKPALLVGTLGYIIGTGIGCLLGLHVLRRIL</sequence>
<dbReference type="OrthoDB" id="45797at2759"/>